<name>A0A1I1LIK4_NATHA</name>
<evidence type="ECO:0000313" key="3">
    <source>
        <dbReference type="Proteomes" id="UP000199161"/>
    </source>
</evidence>
<feature type="compositionally biased region" description="Basic and acidic residues" evidence="1">
    <location>
        <begin position="36"/>
        <end position="47"/>
    </location>
</feature>
<accession>A0A1I1LIK4</accession>
<dbReference type="Pfam" id="PF07366">
    <property type="entry name" value="SnoaL"/>
    <property type="match status" value="1"/>
</dbReference>
<feature type="region of interest" description="Disordered" evidence="1">
    <location>
        <begin position="1"/>
        <end position="47"/>
    </location>
</feature>
<dbReference type="SUPFAM" id="SSF54427">
    <property type="entry name" value="NTF2-like"/>
    <property type="match status" value="1"/>
</dbReference>
<feature type="compositionally biased region" description="Basic and acidic residues" evidence="1">
    <location>
        <begin position="1"/>
        <end position="13"/>
    </location>
</feature>
<dbReference type="InterPro" id="IPR009959">
    <property type="entry name" value="Cyclase_SnoaL-like"/>
</dbReference>
<proteinExistence type="predicted"/>
<dbReference type="InterPro" id="IPR032710">
    <property type="entry name" value="NTF2-like_dom_sf"/>
</dbReference>
<dbReference type="GO" id="GO:0030638">
    <property type="term" value="P:polyketide metabolic process"/>
    <property type="evidence" value="ECO:0007669"/>
    <property type="project" value="InterPro"/>
</dbReference>
<evidence type="ECO:0000313" key="2">
    <source>
        <dbReference type="EMBL" id="SFC72776.1"/>
    </source>
</evidence>
<dbReference type="OrthoDB" id="8685at2157"/>
<dbReference type="Gene3D" id="3.10.450.50">
    <property type="match status" value="1"/>
</dbReference>
<evidence type="ECO:0000256" key="1">
    <source>
        <dbReference type="SAM" id="MobiDB-lite"/>
    </source>
</evidence>
<reference evidence="3" key="1">
    <citation type="submission" date="2016-10" db="EMBL/GenBank/DDBJ databases">
        <authorList>
            <person name="Varghese N."/>
            <person name="Submissions S."/>
        </authorList>
    </citation>
    <scope>NUCLEOTIDE SEQUENCE [LARGE SCALE GENOMIC DNA]</scope>
    <source>
        <strain evidence="3">DSM 13078</strain>
    </source>
</reference>
<protein>
    <submittedName>
        <fullName evidence="2">SnoaL-like polyketide cyclase</fullName>
    </submittedName>
</protein>
<dbReference type="EMBL" id="FOKW01000017">
    <property type="protein sequence ID" value="SFC72776.1"/>
    <property type="molecule type" value="Genomic_DNA"/>
</dbReference>
<dbReference type="Proteomes" id="UP000199161">
    <property type="component" value="Unassembled WGS sequence"/>
</dbReference>
<organism evidence="2 3">
    <name type="scientific">Natronobacterium haloterrestre</name>
    <name type="common">Halobiforma haloterrestris</name>
    <dbReference type="NCBI Taxonomy" id="148448"/>
    <lineage>
        <taxon>Archaea</taxon>
        <taxon>Methanobacteriati</taxon>
        <taxon>Methanobacteriota</taxon>
        <taxon>Stenosarchaea group</taxon>
        <taxon>Halobacteria</taxon>
        <taxon>Halobacteriales</taxon>
        <taxon>Natrialbaceae</taxon>
        <taxon>Natronobacterium</taxon>
    </lineage>
</organism>
<dbReference type="AlphaFoldDB" id="A0A1I1LIK4"/>
<gene>
    <name evidence="2" type="ORF">SAMN05444422_11733</name>
</gene>
<sequence length="79" mass="8675">MRRFVDVRNERGFATEGTVADDAVRSAPTDSPDAPRGPEGEKRRTEGYHAAFPDVSLEVENLLAEDDLVAVRWTATGTE</sequence>
<keyword evidence="3" id="KW-1185">Reference proteome</keyword>